<accession>B0FDM0</accession>
<dbReference type="Pfam" id="PF02205">
    <property type="entry name" value="WH2"/>
    <property type="match status" value="2"/>
</dbReference>
<dbReference type="PANTHER" id="PTHR47102">
    <property type="entry name" value="PROTEIN BNI1"/>
    <property type="match status" value="1"/>
</dbReference>
<dbReference type="InterPro" id="IPR003124">
    <property type="entry name" value="WH2_dom"/>
</dbReference>
<organism evidence="3 4">
    <name type="scientific">Orgyia leucostigma nucleopolyhedrovirus</name>
    <dbReference type="NCBI Taxonomy" id="490711"/>
    <lineage>
        <taxon>Viruses</taxon>
        <taxon>Viruses incertae sedis</taxon>
        <taxon>Naldaviricetes</taxon>
        <taxon>Lefavirales</taxon>
        <taxon>Baculoviridae</taxon>
        <taxon>Alphabaculovirus</taxon>
        <taxon>Alphabaculovirus orleucostigmae</taxon>
    </lineage>
</organism>
<feature type="domain" description="WH2" evidence="2">
    <location>
        <begin position="361"/>
        <end position="378"/>
    </location>
</feature>
<evidence type="ECO:0000256" key="1">
    <source>
        <dbReference type="SAM" id="MobiDB-lite"/>
    </source>
</evidence>
<dbReference type="EMBL" id="EU309041">
    <property type="protein sequence ID" value="ABY65728.1"/>
    <property type="molecule type" value="Genomic_DNA"/>
</dbReference>
<feature type="domain" description="WH2" evidence="2">
    <location>
        <begin position="328"/>
        <end position="345"/>
    </location>
</feature>
<evidence type="ECO:0000313" key="3">
    <source>
        <dbReference type="EMBL" id="ABY65728.1"/>
    </source>
</evidence>
<dbReference type="KEGG" id="vg:5850411"/>
<keyword evidence="4" id="KW-1185">Reference proteome</keyword>
<reference evidence="3 4" key="1">
    <citation type="submission" date="2007-11" db="EMBL/GenBank/DDBJ databases">
        <title>Sequence and organization of Orgyia leucostigma nucleopolyhedrovirus genome.</title>
        <authorList>
            <person name="Eveleigh R.J.M."/>
            <person name="Lapointe R."/>
            <person name="Graham R.I."/>
            <person name="Lauzon H.A.M."/>
            <person name="Pavlik L."/>
            <person name="Arif B.M."/>
            <person name="Lucarotti C.J."/>
        </authorList>
    </citation>
    <scope>NUCLEOTIDE SEQUENCE [LARGE SCALE GENOMIC DNA]</scope>
    <source>
        <strain evidence="3">CFS-77</strain>
    </source>
</reference>
<dbReference type="GO" id="GO:0003779">
    <property type="term" value="F:actin binding"/>
    <property type="evidence" value="ECO:0007669"/>
    <property type="project" value="InterPro"/>
</dbReference>
<feature type="compositionally biased region" description="Pro residues" evidence="1">
    <location>
        <begin position="254"/>
        <end position="263"/>
    </location>
</feature>
<dbReference type="GO" id="GO:0051016">
    <property type="term" value="P:barbed-end actin filament capping"/>
    <property type="evidence" value="ECO:0007669"/>
    <property type="project" value="TreeGrafter"/>
</dbReference>
<protein>
    <recommendedName>
        <fullName evidence="2">WH2 domain-containing protein</fullName>
    </recommendedName>
</protein>
<sequence>MSMFEQTHKSNQMYALAYLQRNNNNRGDIDIKQFIQNVQMPNVANLKQAFASSVNDSVTIDRQQALQLLRLANYIYDNRALLRISGYDVNNNIVGVQQRDNDKVDRVIDKKPLRVIQNMVNKIDDNNAYKLKLQNVINELHINYQDTTLQTFLDLYKEYVRDAESARNAVRNTEKIFQDIVNLDNNTSNNPDIDVTPSIRTKDAISYNKPIDDTISTINTPLPPTSTTLSTPLSPSPPPPPPLPSSSPASPYLLAPPPPPLPPSLSEIQSSQPPIPPPMPIESNKSSTPGDAIGQLMNEIRQGKQLKRTNNEISNTEQTVVNNNTGDNVSQLMDEIKKGIKLKKSVKRKNDVDKAVPTAAINDQLLTQIRQGVALKKTDNLNKMTVTPTRKLVNPLMNILNTSLKNRRLAMTSAEDTASEHTDTWMSDDNDGSVANLNTLSVRDLSRYLQAKLYLLSNENVIDNDNDLEDLKQVRDLIASGSLDSLKTAEIRLNNYQNLLKSKLSHSYINPLIHKGTLDKPLYIVNEHEFKTALEDLINNRNYTGALNELKKAESANVKADYFAKMKENLKIIIAKNESEA</sequence>
<dbReference type="PROSITE" id="PS51082">
    <property type="entry name" value="WH2"/>
    <property type="match status" value="3"/>
</dbReference>
<proteinExistence type="predicted"/>
<dbReference type="SMART" id="SM00246">
    <property type="entry name" value="WH2"/>
    <property type="match status" value="3"/>
</dbReference>
<feature type="region of interest" description="Disordered" evidence="1">
    <location>
        <begin position="212"/>
        <end position="292"/>
    </location>
</feature>
<dbReference type="RefSeq" id="YP_001650912.1">
    <property type="nucleotide sequence ID" value="NC_010276.1"/>
</dbReference>
<dbReference type="InterPro" id="IPR051661">
    <property type="entry name" value="Actin_filament_regulator"/>
</dbReference>
<dbReference type="GeneID" id="5850411"/>
<evidence type="ECO:0000313" key="4">
    <source>
        <dbReference type="Proteomes" id="UP000203316"/>
    </source>
</evidence>
<name>B0FDM0_9ABAC</name>
<dbReference type="OrthoDB" id="26203at10239"/>
<feature type="domain" description="WH2" evidence="2">
    <location>
        <begin position="292"/>
        <end position="309"/>
    </location>
</feature>
<evidence type="ECO:0000259" key="2">
    <source>
        <dbReference type="PROSITE" id="PS51082"/>
    </source>
</evidence>
<dbReference type="PANTHER" id="PTHR47102:SF2">
    <property type="entry name" value="PROTEIN BNI1"/>
    <property type="match status" value="1"/>
</dbReference>
<feature type="compositionally biased region" description="Pro residues" evidence="1">
    <location>
        <begin position="234"/>
        <end position="245"/>
    </location>
</feature>
<feature type="compositionally biased region" description="Low complexity" evidence="1">
    <location>
        <begin position="214"/>
        <end position="233"/>
    </location>
</feature>
<dbReference type="Proteomes" id="UP000203316">
    <property type="component" value="Segment"/>
</dbReference>